<keyword evidence="1" id="KW-0732">Signal</keyword>
<dbReference type="EMBL" id="BAOP01000043">
    <property type="protein sequence ID" value="GAC81741.1"/>
    <property type="molecule type" value="Genomic_DNA"/>
</dbReference>
<evidence type="ECO:0000313" key="3">
    <source>
        <dbReference type="Proteomes" id="UP000035009"/>
    </source>
</evidence>
<name>M3TJT4_GORML</name>
<keyword evidence="3" id="KW-1185">Reference proteome</keyword>
<evidence type="ECO:0008006" key="4">
    <source>
        <dbReference type="Google" id="ProtNLM"/>
    </source>
</evidence>
<gene>
    <name evidence="2" type="ORF">GM1_043_00140</name>
</gene>
<organism evidence="2 3">
    <name type="scientific">Gordonia malaquae NBRC 108250</name>
    <dbReference type="NCBI Taxonomy" id="1223542"/>
    <lineage>
        <taxon>Bacteria</taxon>
        <taxon>Bacillati</taxon>
        <taxon>Actinomycetota</taxon>
        <taxon>Actinomycetes</taxon>
        <taxon>Mycobacteriales</taxon>
        <taxon>Gordoniaceae</taxon>
        <taxon>Gordonia</taxon>
    </lineage>
</organism>
<dbReference type="RefSeq" id="WP_008381731.1">
    <property type="nucleotide sequence ID" value="NZ_BAOP01000043.1"/>
</dbReference>
<reference evidence="2 3" key="1">
    <citation type="submission" date="2013-02" db="EMBL/GenBank/DDBJ databases">
        <title>Whole genome shotgun sequence of Gordonia malaquae NBRC 108250.</title>
        <authorList>
            <person name="Yoshida I."/>
            <person name="Hosoyama A."/>
            <person name="Tsuchikane K."/>
            <person name="Ando Y."/>
            <person name="Baba S."/>
            <person name="Ohji S."/>
            <person name="Hamada M."/>
            <person name="Tamura T."/>
            <person name="Yamazoe A."/>
            <person name="Yamazaki S."/>
            <person name="Fujita N."/>
        </authorList>
    </citation>
    <scope>NUCLEOTIDE SEQUENCE [LARGE SCALE GENOMIC DNA]</scope>
    <source>
        <strain evidence="2 3">NBRC 108250</strain>
    </source>
</reference>
<comment type="caution">
    <text evidence="2">The sequence shown here is derived from an EMBL/GenBank/DDBJ whole genome shotgun (WGS) entry which is preliminary data.</text>
</comment>
<accession>M3TJT4</accession>
<evidence type="ECO:0000313" key="2">
    <source>
        <dbReference type="EMBL" id="GAC81741.1"/>
    </source>
</evidence>
<feature type="signal peptide" evidence="1">
    <location>
        <begin position="1"/>
        <end position="31"/>
    </location>
</feature>
<dbReference type="OrthoDB" id="4373763at2"/>
<dbReference type="AlphaFoldDB" id="M3TJT4"/>
<evidence type="ECO:0000256" key="1">
    <source>
        <dbReference type="SAM" id="SignalP"/>
    </source>
</evidence>
<feature type="chain" id="PRO_5004040464" description="Secreted protein" evidence="1">
    <location>
        <begin position="32"/>
        <end position="184"/>
    </location>
</feature>
<proteinExistence type="predicted"/>
<sequence length="184" mass="18464">MKLSLKLAAVTIAAAATALVGASVTPGVAAAADPAQPTQPADGGIVVTNTESTINVLIVNRKKASECTVTASRPAGADAVKTFTKKVTLNAANQNTANATFSGLGPFTYSLSGTCVEPNAAEPTKPGSSNLLGGANKFDVKLKGGVSTPTNQCLLIVKGIAWDLGLRGAPLEAVMGIAAQFCPR</sequence>
<dbReference type="Proteomes" id="UP000035009">
    <property type="component" value="Unassembled WGS sequence"/>
</dbReference>
<protein>
    <recommendedName>
        <fullName evidence="4">Secreted protein</fullName>
    </recommendedName>
</protein>
<dbReference type="STRING" id="410332.SAMN04488550_0683"/>
<dbReference type="eggNOG" id="ENOG5031VXI">
    <property type="taxonomic scope" value="Bacteria"/>
</dbReference>